<dbReference type="FunCoup" id="Q3AEE4">
    <property type="interactions" value="263"/>
</dbReference>
<feature type="transmembrane region" description="Helical" evidence="10">
    <location>
        <begin position="146"/>
        <end position="164"/>
    </location>
</feature>
<evidence type="ECO:0000256" key="1">
    <source>
        <dbReference type="ARBA" id="ARBA00004429"/>
    </source>
</evidence>
<dbReference type="Pfam" id="PF06750">
    <property type="entry name" value="A24_N_bact"/>
    <property type="match status" value="1"/>
</dbReference>
<dbReference type="GO" id="GO:0005886">
    <property type="term" value="C:plasma membrane"/>
    <property type="evidence" value="ECO:0007669"/>
    <property type="project" value="UniProtKB-SubCell"/>
</dbReference>
<dbReference type="EMBL" id="CP000141">
    <property type="protein sequence ID" value="ABB16081.1"/>
    <property type="molecule type" value="Genomic_DNA"/>
</dbReference>
<dbReference type="GO" id="GO:0006465">
    <property type="term" value="P:signal peptide processing"/>
    <property type="evidence" value="ECO:0007669"/>
    <property type="project" value="TreeGrafter"/>
</dbReference>
<dbReference type="eggNOG" id="COG1989">
    <property type="taxonomic scope" value="Bacteria"/>
</dbReference>
<dbReference type="EC" id="2.1.1.-" evidence="9"/>
<dbReference type="KEGG" id="chy:CHY_0634"/>
<dbReference type="PANTHER" id="PTHR30487:SF0">
    <property type="entry name" value="PREPILIN LEADER PEPTIDASE_N-METHYLTRANSFERASE-RELATED"/>
    <property type="match status" value="1"/>
</dbReference>
<feature type="transmembrane region" description="Helical" evidence="10">
    <location>
        <begin position="124"/>
        <end position="139"/>
    </location>
</feature>
<dbReference type="GO" id="GO:0032259">
    <property type="term" value="P:methylation"/>
    <property type="evidence" value="ECO:0007669"/>
    <property type="project" value="UniProtKB-KW"/>
</dbReference>
<feature type="transmembrane region" description="Helical" evidence="10">
    <location>
        <begin position="221"/>
        <end position="244"/>
    </location>
</feature>
<dbReference type="AlphaFoldDB" id="Q3AEE4"/>
<keyword evidence="3" id="KW-1003">Cell membrane</keyword>
<dbReference type="Proteomes" id="UP000002706">
    <property type="component" value="Chromosome"/>
</dbReference>
<keyword evidence="9" id="KW-0808">Transferase</keyword>
<protein>
    <recommendedName>
        <fullName evidence="9">Prepilin leader peptidase/N-methyltransferase</fullName>
        <ecNumber evidence="9">2.1.1.-</ecNumber>
        <ecNumber evidence="9">3.4.23.43</ecNumber>
    </recommendedName>
</protein>
<dbReference type="Gene3D" id="1.20.120.1220">
    <property type="match status" value="1"/>
</dbReference>
<dbReference type="OrthoDB" id="9789291at2"/>
<evidence type="ECO:0000313" key="13">
    <source>
        <dbReference type="EMBL" id="ABB16081.1"/>
    </source>
</evidence>
<keyword evidence="7 10" id="KW-0472">Membrane</keyword>
<dbReference type="STRING" id="246194.CHY_0634"/>
<dbReference type="InterPro" id="IPR050882">
    <property type="entry name" value="Prepilin_peptidase/N-MTase"/>
</dbReference>
<keyword evidence="4" id="KW-0997">Cell inner membrane</keyword>
<evidence type="ECO:0000256" key="5">
    <source>
        <dbReference type="ARBA" id="ARBA00022692"/>
    </source>
</evidence>
<feature type="transmembrane region" description="Helical" evidence="10">
    <location>
        <begin position="91"/>
        <end position="112"/>
    </location>
</feature>
<dbReference type="PRINTS" id="PR00864">
    <property type="entry name" value="PREPILNPTASE"/>
</dbReference>
<keyword evidence="9" id="KW-0511">Multifunctional enzyme</keyword>
<evidence type="ECO:0000259" key="11">
    <source>
        <dbReference type="Pfam" id="PF01478"/>
    </source>
</evidence>
<feature type="domain" description="Prepilin type IV endopeptidase peptidase" evidence="11">
    <location>
        <begin position="101"/>
        <end position="205"/>
    </location>
</feature>
<dbReference type="RefSeq" id="WP_011343566.1">
    <property type="nucleotide sequence ID" value="NC_007503.1"/>
</dbReference>
<dbReference type="PANTHER" id="PTHR30487">
    <property type="entry name" value="TYPE 4 PREPILIN-LIKE PROTEINS LEADER PEPTIDE-PROCESSING ENZYME"/>
    <property type="match status" value="1"/>
</dbReference>
<evidence type="ECO:0000313" key="14">
    <source>
        <dbReference type="Proteomes" id="UP000002706"/>
    </source>
</evidence>
<proteinExistence type="inferred from homology"/>
<evidence type="ECO:0000256" key="3">
    <source>
        <dbReference type="ARBA" id="ARBA00022475"/>
    </source>
</evidence>
<evidence type="ECO:0000256" key="6">
    <source>
        <dbReference type="ARBA" id="ARBA00022989"/>
    </source>
</evidence>
<evidence type="ECO:0000256" key="2">
    <source>
        <dbReference type="ARBA" id="ARBA00005801"/>
    </source>
</evidence>
<dbReference type="InterPro" id="IPR014032">
    <property type="entry name" value="Peptidase_A24A_bac"/>
</dbReference>
<sequence>MEVLIIFLFGLIIGSFLNVVIYRLPRGQSILYPPSTCPNCGQRLKPWHLIPVLSFLLQKGRCAYCGGKISFKYPLVELITAFIFSVVHLKFGLSLLTLKYLLFFIFLIPLFFLDLENFLLPDKLTYPLFLAGVLINLITRELSWKSLIFGVITGFGLLFLLALISRGGMGGGDIKLAAGLGAFLGFPLILETLFLAFFFGGLTGIILLLTKKKARGDMVPFGPFLIGAAFITVLWGEKIIKWYLKIFFL</sequence>
<dbReference type="HOGENOM" id="CLU_057101_0_1_9"/>
<accession>Q3AEE4</accession>
<evidence type="ECO:0000256" key="10">
    <source>
        <dbReference type="SAM" id="Phobius"/>
    </source>
</evidence>
<feature type="transmembrane region" description="Helical" evidence="10">
    <location>
        <begin position="6"/>
        <end position="24"/>
    </location>
</feature>
<reference evidence="13 14" key="1">
    <citation type="journal article" date="2005" name="PLoS Genet.">
        <title>Life in hot carbon monoxide: the complete genome sequence of Carboxydothermus hydrogenoformans Z-2901.</title>
        <authorList>
            <person name="Wu M."/>
            <person name="Ren Q."/>
            <person name="Durkin A.S."/>
            <person name="Daugherty S.C."/>
            <person name="Brinkac L.M."/>
            <person name="Dodson R.J."/>
            <person name="Madupu R."/>
            <person name="Sullivan S.A."/>
            <person name="Kolonay J.F."/>
            <person name="Haft D.H."/>
            <person name="Nelson W.C."/>
            <person name="Tallon L.J."/>
            <person name="Jones K.M."/>
            <person name="Ulrich L.E."/>
            <person name="Gonzalez J.M."/>
            <person name="Zhulin I.B."/>
            <person name="Robb F.T."/>
            <person name="Eisen J.A."/>
        </authorList>
    </citation>
    <scope>NUCLEOTIDE SEQUENCE [LARGE SCALE GENOMIC DNA]</scope>
    <source>
        <strain evidence="14">ATCC BAA-161 / DSM 6008 / Z-2901</strain>
    </source>
</reference>
<dbReference type="Pfam" id="PF01478">
    <property type="entry name" value="Peptidase_A24"/>
    <property type="match status" value="1"/>
</dbReference>
<feature type="transmembrane region" description="Helical" evidence="10">
    <location>
        <begin position="176"/>
        <end position="209"/>
    </location>
</feature>
<feature type="domain" description="Prepilin peptidase A24 N-terminal" evidence="12">
    <location>
        <begin position="8"/>
        <end position="91"/>
    </location>
</feature>
<dbReference type="GO" id="GO:0008168">
    <property type="term" value="F:methyltransferase activity"/>
    <property type="evidence" value="ECO:0007669"/>
    <property type="project" value="UniProtKB-KW"/>
</dbReference>
<keyword evidence="6 10" id="KW-1133">Transmembrane helix</keyword>
<name>Q3AEE4_CARHZ</name>
<comment type="function">
    <text evidence="9">Plays an essential role in type IV pili and type II pseudopili formation by proteolytically removing the leader sequence from substrate proteins and subsequently monomethylating the alpha-amino group of the newly exposed N-terminal phenylalanine.</text>
</comment>
<dbReference type="InterPro" id="IPR000045">
    <property type="entry name" value="Prepilin_IV_endopep_pep"/>
</dbReference>
<evidence type="ECO:0000259" key="12">
    <source>
        <dbReference type="Pfam" id="PF06750"/>
    </source>
</evidence>
<dbReference type="EC" id="3.4.23.43" evidence="9"/>
<evidence type="ECO:0000256" key="9">
    <source>
        <dbReference type="RuleBase" id="RU003794"/>
    </source>
</evidence>
<evidence type="ECO:0000256" key="7">
    <source>
        <dbReference type="ARBA" id="ARBA00023136"/>
    </source>
</evidence>
<dbReference type="MEROPS" id="A24.019"/>
<keyword evidence="9" id="KW-0645">Protease</keyword>
<keyword evidence="5 9" id="KW-0812">Transmembrane</keyword>
<gene>
    <name evidence="13" type="primary">pilD</name>
    <name evidence="13" type="ordered locus">CHY_0634</name>
</gene>
<keyword evidence="14" id="KW-1185">Reference proteome</keyword>
<comment type="similarity">
    <text evidence="2 8">Belongs to the peptidase A24 family.</text>
</comment>
<keyword evidence="9" id="KW-0378">Hydrolase</keyword>
<comment type="catalytic activity">
    <reaction evidence="9">
        <text>Typically cleaves a -Gly-|-Phe- bond to release an N-terminal, basic peptide of 5-8 residues from type IV prepilin, and then N-methylates the new N-terminal amino group, the methyl donor being S-adenosyl-L-methionine.</text>
        <dbReference type="EC" id="3.4.23.43"/>
    </reaction>
</comment>
<comment type="subcellular location">
    <subcellularLocation>
        <location evidence="1">Cell inner membrane</location>
        <topology evidence="1">Multi-pass membrane protein</topology>
    </subcellularLocation>
    <subcellularLocation>
        <location evidence="9">Cell membrane</location>
        <topology evidence="9">Multi-pass membrane protein</topology>
    </subcellularLocation>
</comment>
<dbReference type="InParanoid" id="Q3AEE4"/>
<evidence type="ECO:0000256" key="8">
    <source>
        <dbReference type="RuleBase" id="RU003793"/>
    </source>
</evidence>
<dbReference type="GO" id="GO:0004190">
    <property type="term" value="F:aspartic-type endopeptidase activity"/>
    <property type="evidence" value="ECO:0007669"/>
    <property type="project" value="UniProtKB-EC"/>
</dbReference>
<organism evidence="13 14">
    <name type="scientific">Carboxydothermus hydrogenoformans (strain ATCC BAA-161 / DSM 6008 / Z-2901)</name>
    <dbReference type="NCBI Taxonomy" id="246194"/>
    <lineage>
        <taxon>Bacteria</taxon>
        <taxon>Bacillati</taxon>
        <taxon>Bacillota</taxon>
        <taxon>Clostridia</taxon>
        <taxon>Thermoanaerobacterales</taxon>
        <taxon>Thermoanaerobacteraceae</taxon>
        <taxon>Carboxydothermus</taxon>
    </lineage>
</organism>
<evidence type="ECO:0000256" key="4">
    <source>
        <dbReference type="ARBA" id="ARBA00022519"/>
    </source>
</evidence>
<dbReference type="InterPro" id="IPR010627">
    <property type="entry name" value="Prepilin_pept_A24_N"/>
</dbReference>
<keyword evidence="9" id="KW-0489">Methyltransferase</keyword>